<proteinExistence type="predicted"/>
<dbReference type="InterPro" id="IPR036864">
    <property type="entry name" value="Zn2-C6_fun-type_DNA-bd_sf"/>
</dbReference>
<keyword evidence="4 7" id="KW-0863">Zinc-finger</keyword>
<reference evidence="11" key="1">
    <citation type="journal article" date="2023" name="Mol. Phylogenet. Evol.">
        <title>Genome-scale phylogeny and comparative genomics of the fungal order Sordariales.</title>
        <authorList>
            <person name="Hensen N."/>
            <person name="Bonometti L."/>
            <person name="Westerberg I."/>
            <person name="Brannstrom I.O."/>
            <person name="Guillou S."/>
            <person name="Cros-Aarteil S."/>
            <person name="Calhoun S."/>
            <person name="Haridas S."/>
            <person name="Kuo A."/>
            <person name="Mondo S."/>
            <person name="Pangilinan J."/>
            <person name="Riley R."/>
            <person name="LaButti K."/>
            <person name="Andreopoulos B."/>
            <person name="Lipzen A."/>
            <person name="Chen C."/>
            <person name="Yan M."/>
            <person name="Daum C."/>
            <person name="Ng V."/>
            <person name="Clum A."/>
            <person name="Steindorff A."/>
            <person name="Ohm R.A."/>
            <person name="Martin F."/>
            <person name="Silar P."/>
            <person name="Natvig D.O."/>
            <person name="Lalanne C."/>
            <person name="Gautier V."/>
            <person name="Ament-Velasquez S.L."/>
            <person name="Kruys A."/>
            <person name="Hutchinson M.I."/>
            <person name="Powell A.J."/>
            <person name="Barry K."/>
            <person name="Miller A.N."/>
            <person name="Grigoriev I.V."/>
            <person name="Debuchy R."/>
            <person name="Gladieux P."/>
            <person name="Hiltunen Thoren M."/>
            <person name="Johannesson H."/>
        </authorList>
    </citation>
    <scope>NUCLEOTIDE SEQUENCE</scope>
    <source>
        <strain evidence="11">FGSC 1904</strain>
    </source>
</reference>
<feature type="region of interest" description="Disordered" evidence="8">
    <location>
        <begin position="402"/>
        <end position="422"/>
    </location>
</feature>
<gene>
    <name evidence="11" type="ORF">B0T20DRAFT_487346</name>
</gene>
<feature type="compositionally biased region" description="Polar residues" evidence="8">
    <location>
        <begin position="123"/>
        <end position="132"/>
    </location>
</feature>
<feature type="domain" description="C2H2-type" evidence="10">
    <location>
        <begin position="9"/>
        <end position="36"/>
    </location>
</feature>
<feature type="compositionally biased region" description="Low complexity" evidence="8">
    <location>
        <begin position="191"/>
        <end position="219"/>
    </location>
</feature>
<dbReference type="AlphaFoldDB" id="A0AAE0U9E4"/>
<dbReference type="CDD" id="cd00067">
    <property type="entry name" value="GAL4"/>
    <property type="match status" value="1"/>
</dbReference>
<dbReference type="Gene3D" id="3.30.160.60">
    <property type="entry name" value="Classic Zinc Finger"/>
    <property type="match status" value="2"/>
</dbReference>
<accession>A0AAE0U9E4</accession>
<dbReference type="GO" id="GO:0000978">
    <property type="term" value="F:RNA polymerase II cis-regulatory region sequence-specific DNA binding"/>
    <property type="evidence" value="ECO:0007669"/>
    <property type="project" value="InterPro"/>
</dbReference>
<evidence type="ECO:0000256" key="8">
    <source>
        <dbReference type="SAM" id="MobiDB-lite"/>
    </source>
</evidence>
<keyword evidence="6" id="KW-0539">Nucleus</keyword>
<name>A0AAE0U9E4_SORBR</name>
<keyword evidence="2" id="KW-0479">Metal-binding</keyword>
<dbReference type="Gene3D" id="4.10.240.10">
    <property type="entry name" value="Zn(2)-C6 fungal-type DNA-binding domain"/>
    <property type="match status" value="1"/>
</dbReference>
<feature type="region of interest" description="Disordered" evidence="8">
    <location>
        <begin position="432"/>
        <end position="451"/>
    </location>
</feature>
<dbReference type="EMBL" id="JAUTDP010000010">
    <property type="protein sequence ID" value="KAK3395828.1"/>
    <property type="molecule type" value="Genomic_DNA"/>
</dbReference>
<evidence type="ECO:0000256" key="3">
    <source>
        <dbReference type="ARBA" id="ARBA00022737"/>
    </source>
</evidence>
<feature type="region of interest" description="Disordered" evidence="8">
    <location>
        <begin position="851"/>
        <end position="877"/>
    </location>
</feature>
<feature type="compositionally biased region" description="Low complexity" evidence="8">
    <location>
        <begin position="405"/>
        <end position="422"/>
    </location>
</feature>
<dbReference type="SUPFAM" id="SSF57667">
    <property type="entry name" value="beta-beta-alpha zinc fingers"/>
    <property type="match status" value="1"/>
</dbReference>
<feature type="domain" description="Zn(2)-C6 fungal-type" evidence="9">
    <location>
        <begin position="72"/>
        <end position="101"/>
    </location>
</feature>
<dbReference type="PROSITE" id="PS50157">
    <property type="entry name" value="ZINC_FINGER_C2H2_2"/>
    <property type="match status" value="1"/>
</dbReference>
<protein>
    <submittedName>
        <fullName evidence="11">Uncharacterized protein</fullName>
    </submittedName>
</protein>
<reference evidence="11" key="2">
    <citation type="submission" date="2023-07" db="EMBL/GenBank/DDBJ databases">
        <authorList>
            <consortium name="Lawrence Berkeley National Laboratory"/>
            <person name="Haridas S."/>
            <person name="Hensen N."/>
            <person name="Bonometti L."/>
            <person name="Westerberg I."/>
            <person name="Brannstrom I.O."/>
            <person name="Guillou S."/>
            <person name="Cros-Aarteil S."/>
            <person name="Calhoun S."/>
            <person name="Kuo A."/>
            <person name="Mondo S."/>
            <person name="Pangilinan J."/>
            <person name="Riley R."/>
            <person name="LaButti K."/>
            <person name="Andreopoulos B."/>
            <person name="Lipzen A."/>
            <person name="Chen C."/>
            <person name="Yanf M."/>
            <person name="Daum C."/>
            <person name="Ng V."/>
            <person name="Clum A."/>
            <person name="Steindorff A."/>
            <person name="Ohm R."/>
            <person name="Martin F."/>
            <person name="Silar P."/>
            <person name="Natvig D."/>
            <person name="Lalanne C."/>
            <person name="Gautier V."/>
            <person name="Ament-velasquez S.L."/>
            <person name="Kruys A."/>
            <person name="Hutchinson M.I."/>
            <person name="Powell A.J."/>
            <person name="Barry K."/>
            <person name="Miller A.N."/>
            <person name="Grigoriev I.V."/>
            <person name="Debuchy R."/>
            <person name="Gladieux P."/>
            <person name="Thoren M.H."/>
            <person name="Johannesson H."/>
        </authorList>
    </citation>
    <scope>NUCLEOTIDE SEQUENCE</scope>
    <source>
        <strain evidence="11">FGSC 1904</strain>
    </source>
</reference>
<organism evidence="11 12">
    <name type="scientific">Sordaria brevicollis</name>
    <dbReference type="NCBI Taxonomy" id="83679"/>
    <lineage>
        <taxon>Eukaryota</taxon>
        <taxon>Fungi</taxon>
        <taxon>Dikarya</taxon>
        <taxon>Ascomycota</taxon>
        <taxon>Pezizomycotina</taxon>
        <taxon>Sordariomycetes</taxon>
        <taxon>Sordariomycetidae</taxon>
        <taxon>Sordariales</taxon>
        <taxon>Sordariaceae</taxon>
        <taxon>Sordaria</taxon>
    </lineage>
</organism>
<dbReference type="PANTHER" id="PTHR40626">
    <property type="entry name" value="MIP31509P"/>
    <property type="match status" value="1"/>
</dbReference>
<dbReference type="GO" id="GO:0005634">
    <property type="term" value="C:nucleus"/>
    <property type="evidence" value="ECO:0007669"/>
    <property type="project" value="UniProtKB-SubCell"/>
</dbReference>
<comment type="subcellular location">
    <subcellularLocation>
        <location evidence="1">Nucleus</location>
    </subcellularLocation>
</comment>
<evidence type="ECO:0000313" key="12">
    <source>
        <dbReference type="Proteomes" id="UP001281003"/>
    </source>
</evidence>
<dbReference type="InterPro" id="IPR001138">
    <property type="entry name" value="Zn2Cys6_DnaBD"/>
</dbReference>
<evidence type="ECO:0000256" key="6">
    <source>
        <dbReference type="ARBA" id="ARBA00023242"/>
    </source>
</evidence>
<feature type="region of interest" description="Disordered" evidence="8">
    <location>
        <begin position="334"/>
        <end position="354"/>
    </location>
</feature>
<dbReference type="GO" id="GO:0000981">
    <property type="term" value="F:DNA-binding transcription factor activity, RNA polymerase II-specific"/>
    <property type="evidence" value="ECO:0007669"/>
    <property type="project" value="InterPro"/>
</dbReference>
<evidence type="ECO:0000256" key="2">
    <source>
        <dbReference type="ARBA" id="ARBA00022723"/>
    </source>
</evidence>
<dbReference type="PANTHER" id="PTHR40626:SF3">
    <property type="entry name" value="TRANSCRIPTION FACTOR WITH C2H2 AND ZN(2)-CYS(6) DNA BINDING DOMAIN (EUROFUNG)-RELATED"/>
    <property type="match status" value="1"/>
</dbReference>
<evidence type="ECO:0000256" key="5">
    <source>
        <dbReference type="ARBA" id="ARBA00022833"/>
    </source>
</evidence>
<sequence>MSEVAPVVHRCPVCFKTYKRREHLQRHRASHTSERPHRCILCSASFQRTDVLKRHIQTCDGLPHGSSGRRRACDRCVRQKKACNSAQPCQNCAKRAVQCLYSSVSSSTGQDGETASTSASTSVENFSNVPNTPQQQQQQQQQQHAQQTPQYQHQQPLHQQSQQSYQQQQQQLQQPQHQQQQIYLQQQHQQQQQQYPQQRPQLQQIQPQQPQQQPYQQHAHQQHHDQQQRQQHNILPVQVTQPLTQIPQIAPVPIPQIPHIPQVQVPQILQQSHQSHQPHPAHQPHHAAFNHHGVVNFDELDNLLHDPAGQFPMLGHHDIQIPDWLEIELPMGTNATMDTPEDNTTSRSTPSSDTHRGYSFHFLYDFTSRTGLVNSFECGTYAQRRAVVDTFYASYAEQQKHHQQLQHMQQHQQHLQQQQQQIQGQLEFHPMVPQLHNPMGQPPLSPASSSAVSVSNSATATPNEYGYMPWTLWSSWLSNPIIIKLQEIVVSIMTVVRHKPSNSTLGTLTWTPEKEQECLQFFSPQRFAKFIELYWSCASVSPDEQDTKDAKVWFNCVEEMVFTDDDFCSDTEPGSPADDDANPASALHCKRKLQALQASYIVCLYQNWEGSDTSKRRIRRHRFSTVVSVARDIGIPMAKHLEYGRQLKHEFDWHEYVVREELIRTFLWVFLLDTAFVIFNNLPHRMVIKEMRMHMASPEAVFQAATAEKCLEEIYRWMPSSSPICNTLLRDVLENVIGTTLDADMLQRLAQLGPLNLFVVVSVFHYMIFQHQNLFGVEGQLVPIRNGLDNWITIWELWFDNWSSTPPHCMADGENLTPESMWRRIGFIRCSAEYWLLGNLLTDRIARKTGSGSVRENQGKGSSPEYYPEEIAGTGKGKSADPILIKYDQTSMRQVNELISDFKKIQIDENE</sequence>
<feature type="compositionally biased region" description="Low complexity" evidence="8">
    <location>
        <begin position="133"/>
        <end position="172"/>
    </location>
</feature>
<feature type="region of interest" description="Disordered" evidence="8">
    <location>
        <begin position="191"/>
        <end position="231"/>
    </location>
</feature>
<evidence type="ECO:0000259" key="9">
    <source>
        <dbReference type="PROSITE" id="PS50048"/>
    </source>
</evidence>
<feature type="compositionally biased region" description="Polar residues" evidence="8">
    <location>
        <begin position="334"/>
        <end position="352"/>
    </location>
</feature>
<evidence type="ECO:0000256" key="4">
    <source>
        <dbReference type="ARBA" id="ARBA00022771"/>
    </source>
</evidence>
<dbReference type="InterPro" id="IPR051059">
    <property type="entry name" value="VerF-like"/>
</dbReference>
<evidence type="ECO:0000313" key="11">
    <source>
        <dbReference type="EMBL" id="KAK3395828.1"/>
    </source>
</evidence>
<keyword evidence="5" id="KW-0862">Zinc</keyword>
<dbReference type="GO" id="GO:0000785">
    <property type="term" value="C:chromatin"/>
    <property type="evidence" value="ECO:0007669"/>
    <property type="project" value="TreeGrafter"/>
</dbReference>
<dbReference type="InterPro" id="IPR013087">
    <property type="entry name" value="Znf_C2H2_type"/>
</dbReference>
<keyword evidence="3" id="KW-0677">Repeat</keyword>
<evidence type="ECO:0000256" key="1">
    <source>
        <dbReference type="ARBA" id="ARBA00004123"/>
    </source>
</evidence>
<dbReference type="InterPro" id="IPR036236">
    <property type="entry name" value="Znf_C2H2_sf"/>
</dbReference>
<dbReference type="SUPFAM" id="SSF57701">
    <property type="entry name" value="Zn2/Cys6 DNA-binding domain"/>
    <property type="match status" value="1"/>
</dbReference>
<keyword evidence="12" id="KW-1185">Reference proteome</keyword>
<dbReference type="Proteomes" id="UP001281003">
    <property type="component" value="Unassembled WGS sequence"/>
</dbReference>
<dbReference type="GO" id="GO:0008270">
    <property type="term" value="F:zinc ion binding"/>
    <property type="evidence" value="ECO:0007669"/>
    <property type="project" value="UniProtKB-KW"/>
</dbReference>
<dbReference type="PROSITE" id="PS50048">
    <property type="entry name" value="ZN2_CY6_FUNGAL_2"/>
    <property type="match status" value="1"/>
</dbReference>
<evidence type="ECO:0000259" key="10">
    <source>
        <dbReference type="PROSITE" id="PS50157"/>
    </source>
</evidence>
<feature type="region of interest" description="Disordered" evidence="8">
    <location>
        <begin position="105"/>
        <end position="172"/>
    </location>
</feature>
<dbReference type="SMART" id="SM00066">
    <property type="entry name" value="GAL4"/>
    <property type="match status" value="1"/>
</dbReference>
<dbReference type="PROSITE" id="PS00028">
    <property type="entry name" value="ZINC_FINGER_C2H2_1"/>
    <property type="match status" value="1"/>
</dbReference>
<feature type="compositionally biased region" description="Polar residues" evidence="8">
    <location>
        <begin position="851"/>
        <end position="861"/>
    </location>
</feature>
<dbReference type="Pfam" id="PF00172">
    <property type="entry name" value="Zn_clus"/>
    <property type="match status" value="1"/>
</dbReference>
<comment type="caution">
    <text evidence="11">The sequence shown here is derived from an EMBL/GenBank/DDBJ whole genome shotgun (WGS) entry which is preliminary data.</text>
</comment>
<evidence type="ECO:0000256" key="7">
    <source>
        <dbReference type="PROSITE-ProRule" id="PRU00042"/>
    </source>
</evidence>
<dbReference type="SMART" id="SM00355">
    <property type="entry name" value="ZnF_C2H2"/>
    <property type="match status" value="2"/>
</dbReference>